<keyword evidence="2" id="KW-0106">Calcium</keyword>
<dbReference type="PROSITE" id="PS00018">
    <property type="entry name" value="EF_HAND_1"/>
    <property type="match status" value="3"/>
</dbReference>
<dbReference type="InterPro" id="IPR002048">
    <property type="entry name" value="EF_hand_dom"/>
</dbReference>
<evidence type="ECO:0000313" key="5">
    <source>
        <dbReference type="Proteomes" id="UP000541444"/>
    </source>
</evidence>
<dbReference type="InterPro" id="IPR050145">
    <property type="entry name" value="Centrin_CML-like"/>
</dbReference>
<organism evidence="4 5">
    <name type="scientific">Kingdonia uniflora</name>
    <dbReference type="NCBI Taxonomy" id="39325"/>
    <lineage>
        <taxon>Eukaryota</taxon>
        <taxon>Viridiplantae</taxon>
        <taxon>Streptophyta</taxon>
        <taxon>Embryophyta</taxon>
        <taxon>Tracheophyta</taxon>
        <taxon>Spermatophyta</taxon>
        <taxon>Magnoliopsida</taxon>
        <taxon>Ranunculales</taxon>
        <taxon>Circaeasteraceae</taxon>
        <taxon>Kingdonia</taxon>
    </lineage>
</organism>
<evidence type="ECO:0000256" key="1">
    <source>
        <dbReference type="ARBA" id="ARBA00022737"/>
    </source>
</evidence>
<reference evidence="4 5" key="1">
    <citation type="journal article" date="2020" name="IScience">
        <title>Genome Sequencing of the Endangered Kingdonia uniflora (Circaeasteraceae, Ranunculales) Reveals Potential Mechanisms of Evolutionary Specialization.</title>
        <authorList>
            <person name="Sun Y."/>
            <person name="Deng T."/>
            <person name="Zhang A."/>
            <person name="Moore M.J."/>
            <person name="Landis J.B."/>
            <person name="Lin N."/>
            <person name="Zhang H."/>
            <person name="Zhang X."/>
            <person name="Huang J."/>
            <person name="Zhang X."/>
            <person name="Sun H."/>
            <person name="Wang H."/>
        </authorList>
    </citation>
    <scope>NUCLEOTIDE SEQUENCE [LARGE SCALE GENOMIC DNA]</scope>
    <source>
        <strain evidence="4">TB1705</strain>
        <tissue evidence="4">Leaf</tissue>
    </source>
</reference>
<dbReference type="Proteomes" id="UP000541444">
    <property type="component" value="Unassembled WGS sequence"/>
</dbReference>
<dbReference type="SMART" id="SM00054">
    <property type="entry name" value="EFh"/>
    <property type="match status" value="3"/>
</dbReference>
<comment type="caution">
    <text evidence="4">The sequence shown here is derived from an EMBL/GenBank/DDBJ whole genome shotgun (WGS) entry which is preliminary data.</text>
</comment>
<dbReference type="SUPFAM" id="SSF47473">
    <property type="entry name" value="EF-hand"/>
    <property type="match status" value="1"/>
</dbReference>
<dbReference type="PROSITE" id="PS50222">
    <property type="entry name" value="EF_HAND_2"/>
    <property type="match status" value="3"/>
</dbReference>
<evidence type="ECO:0000313" key="4">
    <source>
        <dbReference type="EMBL" id="KAF6152868.1"/>
    </source>
</evidence>
<dbReference type="Gene3D" id="1.10.238.10">
    <property type="entry name" value="EF-hand"/>
    <property type="match status" value="2"/>
</dbReference>
<dbReference type="EMBL" id="JACGCM010001601">
    <property type="protein sequence ID" value="KAF6152868.1"/>
    <property type="molecule type" value="Genomic_DNA"/>
</dbReference>
<dbReference type="AlphaFoldDB" id="A0A7J7MDQ2"/>
<dbReference type="InterPro" id="IPR011992">
    <property type="entry name" value="EF-hand-dom_pair"/>
</dbReference>
<dbReference type="PANTHER" id="PTHR23050">
    <property type="entry name" value="CALCIUM BINDING PROTEIN"/>
    <property type="match status" value="1"/>
</dbReference>
<proteinExistence type="predicted"/>
<dbReference type="CDD" id="cd00051">
    <property type="entry name" value="EFh"/>
    <property type="match status" value="1"/>
</dbReference>
<dbReference type="InterPro" id="IPR018247">
    <property type="entry name" value="EF_Hand_1_Ca_BS"/>
</dbReference>
<feature type="domain" description="EF-hand" evidence="3">
    <location>
        <begin position="49"/>
        <end position="83"/>
    </location>
</feature>
<evidence type="ECO:0000256" key="2">
    <source>
        <dbReference type="ARBA" id="ARBA00022837"/>
    </source>
</evidence>
<dbReference type="Pfam" id="PF13499">
    <property type="entry name" value="EF-hand_7"/>
    <property type="match status" value="1"/>
</dbReference>
<protein>
    <recommendedName>
        <fullName evidence="3">EF-hand domain-containing protein</fullName>
    </recommendedName>
</protein>
<dbReference type="OrthoDB" id="26525at2759"/>
<accession>A0A7J7MDQ2</accession>
<keyword evidence="5" id="KW-1185">Reference proteome</keyword>
<keyword evidence="1" id="KW-0677">Repeat</keyword>
<evidence type="ECO:0000259" key="3">
    <source>
        <dbReference type="PROSITE" id="PS50222"/>
    </source>
</evidence>
<feature type="domain" description="EF-hand" evidence="3">
    <location>
        <begin position="13"/>
        <end position="48"/>
    </location>
</feature>
<dbReference type="GO" id="GO:0043226">
    <property type="term" value="C:organelle"/>
    <property type="evidence" value="ECO:0007669"/>
    <property type="project" value="UniProtKB-ARBA"/>
</dbReference>
<dbReference type="FunFam" id="1.10.238.10:FF:000178">
    <property type="entry name" value="Calmodulin-2 A"/>
    <property type="match status" value="1"/>
</dbReference>
<gene>
    <name evidence="4" type="ORF">GIB67_011339</name>
</gene>
<dbReference type="Pfam" id="PF13202">
    <property type="entry name" value="EF-hand_5"/>
    <property type="match status" value="1"/>
</dbReference>
<name>A0A7J7MDQ2_9MAGN</name>
<sequence length="155" mass="17198">MCPSKTQFPESTMTMSDIQSAFQILDIDHDGKISKDDLQTFYTWFTNASEDDIGSMISVADSNKDGYVEFHEFEKVVKTTTVSSTVDWVMEDMFKVMDGDGDGKVGVEDLRRYLSLAGICVNEEDIKVMIKLGGGDEKGGVCYDGFLKILAVNFA</sequence>
<dbReference type="GO" id="GO:0005509">
    <property type="term" value="F:calcium ion binding"/>
    <property type="evidence" value="ECO:0007669"/>
    <property type="project" value="InterPro"/>
</dbReference>
<feature type="domain" description="EF-hand" evidence="3">
    <location>
        <begin position="90"/>
        <end position="120"/>
    </location>
</feature>